<feature type="non-terminal residue" evidence="8">
    <location>
        <position position="1"/>
    </location>
</feature>
<dbReference type="Pfam" id="PF07690">
    <property type="entry name" value="MFS_1"/>
    <property type="match status" value="1"/>
</dbReference>
<feature type="transmembrane region" description="Helical" evidence="6">
    <location>
        <begin position="220"/>
        <end position="253"/>
    </location>
</feature>
<dbReference type="PRINTS" id="PR01035">
    <property type="entry name" value="TCRTETA"/>
</dbReference>
<feature type="domain" description="Major facilitator superfamily (MFS) profile" evidence="7">
    <location>
        <begin position="1"/>
        <end position="300"/>
    </location>
</feature>
<dbReference type="PANTHER" id="PTHR43124">
    <property type="entry name" value="PURINE EFFLUX PUMP PBUE"/>
    <property type="match status" value="1"/>
</dbReference>
<dbReference type="SUPFAM" id="SSF103473">
    <property type="entry name" value="MFS general substrate transporter"/>
    <property type="match status" value="1"/>
</dbReference>
<feature type="transmembrane region" description="Helical" evidence="6">
    <location>
        <begin position="197"/>
        <end position="214"/>
    </location>
</feature>
<evidence type="ECO:0000256" key="5">
    <source>
        <dbReference type="ARBA" id="ARBA00023136"/>
    </source>
</evidence>
<dbReference type="EMBL" id="JAAZSR010000049">
    <property type="protein sequence ID" value="NKX49943.1"/>
    <property type="molecule type" value="Genomic_DNA"/>
</dbReference>
<feature type="transmembrane region" description="Helical" evidence="6">
    <location>
        <begin position="265"/>
        <end position="284"/>
    </location>
</feature>
<dbReference type="InterPro" id="IPR036259">
    <property type="entry name" value="MFS_trans_sf"/>
</dbReference>
<reference evidence="8 9" key="1">
    <citation type="submission" date="2020-04" db="EMBL/GenBank/DDBJ databases">
        <authorList>
            <person name="Liu S."/>
        </authorList>
    </citation>
    <scope>NUCLEOTIDE SEQUENCE [LARGE SCALE GENOMIC DNA]</scope>
    <source>
        <strain evidence="8 9">CGMCC 1.15091</strain>
    </source>
</reference>
<comment type="subcellular location">
    <subcellularLocation>
        <location evidence="1">Cell membrane</location>
        <topology evidence="1">Multi-pass membrane protein</topology>
    </subcellularLocation>
</comment>
<accession>A0ABX1JKV4</accession>
<keyword evidence="9" id="KW-1185">Reference proteome</keyword>
<dbReference type="InterPro" id="IPR011701">
    <property type="entry name" value="MFS"/>
</dbReference>
<evidence type="ECO:0000256" key="1">
    <source>
        <dbReference type="ARBA" id="ARBA00004651"/>
    </source>
</evidence>
<feature type="transmembrane region" description="Helical" evidence="6">
    <location>
        <begin position="124"/>
        <end position="146"/>
    </location>
</feature>
<evidence type="ECO:0000313" key="9">
    <source>
        <dbReference type="Proteomes" id="UP000523795"/>
    </source>
</evidence>
<name>A0ABX1JKV4_9MICC</name>
<feature type="transmembrane region" description="Helical" evidence="6">
    <location>
        <begin position="152"/>
        <end position="170"/>
    </location>
</feature>
<evidence type="ECO:0000313" key="8">
    <source>
        <dbReference type="EMBL" id="NKX49943.1"/>
    </source>
</evidence>
<feature type="transmembrane region" description="Helical" evidence="6">
    <location>
        <begin position="63"/>
        <end position="82"/>
    </location>
</feature>
<keyword evidence="3 6" id="KW-0812">Transmembrane</keyword>
<feature type="transmembrane region" description="Helical" evidence="6">
    <location>
        <begin position="30"/>
        <end position="56"/>
    </location>
</feature>
<evidence type="ECO:0000256" key="4">
    <source>
        <dbReference type="ARBA" id="ARBA00022989"/>
    </source>
</evidence>
<feature type="non-terminal residue" evidence="8">
    <location>
        <position position="300"/>
    </location>
</feature>
<keyword evidence="5 6" id="KW-0472">Membrane</keyword>
<sequence length="300" mass="30054">LLAAAFVIALGYGLVAPALPQFAASFNVGVAAASVIVSAFALTRLLFAPASGSLVVRLGERRVYITGLLVVALSTGACAFAESYWQLLVFRGLGGIGSTMFTVSATALPVRLAPPDGRGRVSSAYAGTFLMGGILGPVIGGLLAGWGLRVPFLVYAAALVVAAAVVAVLLREPRSAAAGAAEAAPEPMTLREALADATFRAALVSAFANGWATFGVRMSLIPLFAGAVLLAGPSTAGLALAVFAVGNAVALTFSGRLADTLGRKPMVITGLAVTGLALGAVGFTDNVPLFVVFSVVAGFG</sequence>
<keyword evidence="2" id="KW-1003">Cell membrane</keyword>
<dbReference type="InterPro" id="IPR001958">
    <property type="entry name" value="Tet-R_TetA/multi-R_MdtG-like"/>
</dbReference>
<keyword evidence="4 6" id="KW-1133">Transmembrane helix</keyword>
<evidence type="ECO:0000256" key="6">
    <source>
        <dbReference type="SAM" id="Phobius"/>
    </source>
</evidence>
<proteinExistence type="predicted"/>
<evidence type="ECO:0000256" key="2">
    <source>
        <dbReference type="ARBA" id="ARBA00022475"/>
    </source>
</evidence>
<evidence type="ECO:0000259" key="7">
    <source>
        <dbReference type="PROSITE" id="PS50850"/>
    </source>
</evidence>
<dbReference type="PROSITE" id="PS50850">
    <property type="entry name" value="MFS"/>
    <property type="match status" value="1"/>
</dbReference>
<protein>
    <submittedName>
        <fullName evidence="8">MFS transporter</fullName>
    </submittedName>
</protein>
<dbReference type="CDD" id="cd17325">
    <property type="entry name" value="MFS_MdtG_SLC18_like"/>
    <property type="match status" value="1"/>
</dbReference>
<dbReference type="InterPro" id="IPR050189">
    <property type="entry name" value="MFS_Efflux_Transporters"/>
</dbReference>
<dbReference type="PANTHER" id="PTHR43124:SF3">
    <property type="entry name" value="CHLORAMPHENICOL EFFLUX PUMP RV0191"/>
    <property type="match status" value="1"/>
</dbReference>
<comment type="caution">
    <text evidence="8">The sequence shown here is derived from an EMBL/GenBank/DDBJ whole genome shotgun (WGS) entry which is preliminary data.</text>
</comment>
<dbReference type="Gene3D" id="1.20.1720.10">
    <property type="entry name" value="Multidrug resistance protein D"/>
    <property type="match status" value="1"/>
</dbReference>
<dbReference type="Gene3D" id="1.20.1250.20">
    <property type="entry name" value="MFS general substrate transporter like domains"/>
    <property type="match status" value="1"/>
</dbReference>
<dbReference type="Proteomes" id="UP000523795">
    <property type="component" value="Unassembled WGS sequence"/>
</dbReference>
<dbReference type="InterPro" id="IPR020846">
    <property type="entry name" value="MFS_dom"/>
</dbReference>
<organism evidence="8 9">
    <name type="scientific">Arthrobacter deserti</name>
    <dbReference type="NCBI Taxonomy" id="1742687"/>
    <lineage>
        <taxon>Bacteria</taxon>
        <taxon>Bacillati</taxon>
        <taxon>Actinomycetota</taxon>
        <taxon>Actinomycetes</taxon>
        <taxon>Micrococcales</taxon>
        <taxon>Micrococcaceae</taxon>
        <taxon>Arthrobacter</taxon>
    </lineage>
</organism>
<evidence type="ECO:0000256" key="3">
    <source>
        <dbReference type="ARBA" id="ARBA00022692"/>
    </source>
</evidence>
<feature type="transmembrane region" description="Helical" evidence="6">
    <location>
        <begin position="88"/>
        <end position="112"/>
    </location>
</feature>
<gene>
    <name evidence="8" type="ORF">HER39_05000</name>
</gene>